<evidence type="ECO:0000313" key="2">
    <source>
        <dbReference type="Proteomes" id="UP001163321"/>
    </source>
</evidence>
<accession>A0ACC0W8F5</accession>
<dbReference type="EMBL" id="CM047582">
    <property type="protein sequence ID" value="KAI9914374.1"/>
    <property type="molecule type" value="Genomic_DNA"/>
</dbReference>
<dbReference type="Proteomes" id="UP001163321">
    <property type="component" value="Chromosome 3"/>
</dbReference>
<reference evidence="1 2" key="1">
    <citation type="journal article" date="2022" name="bioRxiv">
        <title>The genome of the oomycete Peronosclerospora sorghi, a cosmopolitan pathogen of maize and sorghum, is inflated with dispersed pseudogenes.</title>
        <authorList>
            <person name="Fletcher K."/>
            <person name="Martin F."/>
            <person name="Isakeit T."/>
            <person name="Cavanaugh K."/>
            <person name="Magill C."/>
            <person name="Michelmore R."/>
        </authorList>
    </citation>
    <scope>NUCLEOTIDE SEQUENCE [LARGE SCALE GENOMIC DNA]</scope>
    <source>
        <strain evidence="1">P6</strain>
    </source>
</reference>
<proteinExistence type="predicted"/>
<keyword evidence="2" id="KW-1185">Reference proteome</keyword>
<comment type="caution">
    <text evidence="1">The sequence shown here is derived from an EMBL/GenBank/DDBJ whole genome shotgun (WGS) entry which is preliminary data.</text>
</comment>
<organism evidence="1 2">
    <name type="scientific">Peronosclerospora sorghi</name>
    <dbReference type="NCBI Taxonomy" id="230839"/>
    <lineage>
        <taxon>Eukaryota</taxon>
        <taxon>Sar</taxon>
        <taxon>Stramenopiles</taxon>
        <taxon>Oomycota</taxon>
        <taxon>Peronosporomycetes</taxon>
        <taxon>Peronosporales</taxon>
        <taxon>Peronosporaceae</taxon>
        <taxon>Peronosclerospora</taxon>
    </lineage>
</organism>
<gene>
    <name evidence="1" type="ORF">PsorP6_007113</name>
</gene>
<sequence>MVIVKSLALSSSALGCVFLSLPATTADYSVKALAGTANPVLQESWAGWGTSLCWWANVFGTREDIADAIFTLNESVTLDGATSAIPGLGLNIARYNIGGSSKKVIDDSGTDVAMQMSENMPPFKFMESFWEDWMNGDPTSTSWNWDADRNQRAMLQFAKVRGVNLLEAFVNSPPWWMNYNHATAGGDDGKSDNLQDWNYDEFVHYIATVVQKAKTDWGITFNYVQAFNEPSETWWEFPAKQEGCHFSWDTQHIILPLLRNQLDTLGLQDVGISSSDENSPSISLFTLQNMPHPEVTATFVKVNTHGYQGLDAYRGPDRPGLRYETIRLNMMLWDSEYGEADASGLTMAESIGLDINEMGVSAFVYWQVLDSGGWGAIQSNPGDQWIGTPNPKYYVFAQYSRHIRPGMMILATDDVRTVLAYDVKKQLLVLVTVNLDDAQTITYDLDACTKVTGPIKAWTTETSGTGALHTPSIVELSGKFFSAAFPAKSNQKKKVEM</sequence>
<name>A0ACC0W8F5_9STRA</name>
<evidence type="ECO:0000313" key="1">
    <source>
        <dbReference type="EMBL" id="KAI9914374.1"/>
    </source>
</evidence>
<protein>
    <submittedName>
        <fullName evidence="1">Uncharacterized protein</fullName>
    </submittedName>
</protein>